<proteinExistence type="predicted"/>
<evidence type="ECO:0000313" key="2">
    <source>
        <dbReference type="Proteomes" id="UP001259832"/>
    </source>
</evidence>
<dbReference type="Proteomes" id="UP001259832">
    <property type="component" value="Unassembled WGS sequence"/>
</dbReference>
<sequence length="318" mass="37268">MAASGNIVYAHIFDPDVVSLDVKVAMKTELLFTAYATVILDMARKKDKKELPAILSSSYCFEASDENAVINKLFALNSKVNKELHTRLPGAGYFSECNTLLLYDDEEYWKNLKFDRDGNEIVPIVKYLIQEGKKEAKFVKGAMQTSVPVRMRNWQNLRLDQDEQRYEVKYFLFLEECPQVPLKSCHWVHRVYSAISQYVVSSENKFLKYVGKLWKYFSPTLSFDKEFTMVDKISFRDFIQSGYDDHLQKNEAKLQNILETLKEYPLTEKGKKQEKLWDDVAETAKSCGNIYRNYIVSWWWDEAKSFNLNRLFDMENLS</sequence>
<comment type="caution">
    <text evidence="1">The sequence shown here is derived from an EMBL/GenBank/DDBJ whole genome shotgun (WGS) entry which is preliminary data.</text>
</comment>
<protein>
    <submittedName>
        <fullName evidence="1">Uncharacterized protein</fullName>
    </submittedName>
</protein>
<reference evidence="1" key="1">
    <citation type="submission" date="2023-08" db="EMBL/GenBank/DDBJ databases">
        <title>Reference Genome Resource for the Citrus Pathogen Phytophthora citrophthora.</title>
        <authorList>
            <person name="Moller H."/>
            <person name="Coetzee B."/>
            <person name="Rose L.J."/>
            <person name="Van Niekerk J.M."/>
        </authorList>
    </citation>
    <scope>NUCLEOTIDE SEQUENCE</scope>
    <source>
        <strain evidence="1">STE-U-9442</strain>
    </source>
</reference>
<dbReference type="AlphaFoldDB" id="A0AAD9GM00"/>
<accession>A0AAD9GM00</accession>
<organism evidence="1 2">
    <name type="scientific">Phytophthora citrophthora</name>
    <dbReference type="NCBI Taxonomy" id="4793"/>
    <lineage>
        <taxon>Eukaryota</taxon>
        <taxon>Sar</taxon>
        <taxon>Stramenopiles</taxon>
        <taxon>Oomycota</taxon>
        <taxon>Peronosporomycetes</taxon>
        <taxon>Peronosporales</taxon>
        <taxon>Peronosporaceae</taxon>
        <taxon>Phytophthora</taxon>
    </lineage>
</organism>
<evidence type="ECO:0000313" key="1">
    <source>
        <dbReference type="EMBL" id="KAK1940901.1"/>
    </source>
</evidence>
<dbReference type="EMBL" id="JASMQC010000013">
    <property type="protein sequence ID" value="KAK1940901.1"/>
    <property type="molecule type" value="Genomic_DNA"/>
</dbReference>
<name>A0AAD9GM00_9STRA</name>
<keyword evidence="2" id="KW-1185">Reference proteome</keyword>
<gene>
    <name evidence="1" type="ORF">P3T76_007607</name>
</gene>